<dbReference type="GO" id="GO:0051209">
    <property type="term" value="P:release of sequestered calcium ion into cytosol"/>
    <property type="evidence" value="ECO:0007669"/>
    <property type="project" value="TreeGrafter"/>
</dbReference>
<evidence type="ECO:0000313" key="16">
    <source>
        <dbReference type="RefSeq" id="XP_004490994.1"/>
    </source>
</evidence>
<keyword evidence="5" id="KW-1003">Cell membrane</keyword>
<comment type="subcellular location">
    <subcellularLocation>
        <location evidence="3">Cell membrane</location>
        <topology evidence="3">Peripheral membrane protein</topology>
    </subcellularLocation>
</comment>
<dbReference type="CDD" id="cd08599">
    <property type="entry name" value="PI-PLCc_plant"/>
    <property type="match status" value="1"/>
</dbReference>
<dbReference type="InterPro" id="IPR011992">
    <property type="entry name" value="EF-hand-dom_pair"/>
</dbReference>
<dbReference type="GO" id="GO:0048015">
    <property type="term" value="P:phosphatidylinositol-mediated signaling"/>
    <property type="evidence" value="ECO:0007669"/>
    <property type="project" value="TreeGrafter"/>
</dbReference>
<dbReference type="STRING" id="3827.A0A1S2XNE9"/>
<reference evidence="16" key="2">
    <citation type="submission" date="2025-08" db="UniProtKB">
        <authorList>
            <consortium name="RefSeq"/>
        </authorList>
    </citation>
    <scope>IDENTIFICATION</scope>
    <source>
        <tissue evidence="16">Etiolated seedlings</tissue>
    </source>
</reference>
<dbReference type="SMR" id="A0A1S2XNE9"/>
<dbReference type="eggNOG" id="KOG0169">
    <property type="taxonomic scope" value="Eukaryota"/>
</dbReference>
<dbReference type="SMART" id="SM00148">
    <property type="entry name" value="PLCXc"/>
    <property type="match status" value="1"/>
</dbReference>
<dbReference type="Pfam" id="PF00387">
    <property type="entry name" value="PI-PLC-Y"/>
    <property type="match status" value="1"/>
</dbReference>
<evidence type="ECO:0000256" key="9">
    <source>
        <dbReference type="ARBA" id="ARBA00023136"/>
    </source>
</evidence>
<dbReference type="GO" id="GO:0006950">
    <property type="term" value="P:response to stress"/>
    <property type="evidence" value="ECO:0007669"/>
    <property type="project" value="UniProtKB-ARBA"/>
</dbReference>
<dbReference type="PANTHER" id="PTHR10336:SF203">
    <property type="entry name" value="PHOSPHOINOSITIDE PHOSPHOLIPASE C"/>
    <property type="match status" value="1"/>
</dbReference>
<dbReference type="SUPFAM" id="SSF47473">
    <property type="entry name" value="EF-hand"/>
    <property type="match status" value="1"/>
</dbReference>
<dbReference type="InterPro" id="IPR001192">
    <property type="entry name" value="PI-PLC_fam"/>
</dbReference>
<protein>
    <recommendedName>
        <fullName evidence="4 11">Phosphoinositide phospholipase C</fullName>
        <ecNumber evidence="4 11">3.1.4.11</ecNumber>
    </recommendedName>
</protein>
<keyword evidence="15" id="KW-1185">Reference proteome</keyword>
<dbReference type="SUPFAM" id="SSF51695">
    <property type="entry name" value="PLC-like phosphodiesterases"/>
    <property type="match status" value="1"/>
</dbReference>
<dbReference type="Pfam" id="PF09279">
    <property type="entry name" value="EF-hand_like"/>
    <property type="match status" value="1"/>
</dbReference>
<dbReference type="InterPro" id="IPR000008">
    <property type="entry name" value="C2_dom"/>
</dbReference>
<dbReference type="EC" id="3.1.4.11" evidence="4 11"/>
<evidence type="ECO:0000259" key="14">
    <source>
        <dbReference type="PROSITE" id="PS50008"/>
    </source>
</evidence>
<dbReference type="AlphaFoldDB" id="A0A1S2XNE9"/>
<dbReference type="Gene3D" id="3.20.20.190">
    <property type="entry name" value="Phosphatidylinositol (PI) phosphodiesterase"/>
    <property type="match status" value="1"/>
</dbReference>
<dbReference type="RefSeq" id="XP_004490994.1">
    <property type="nucleotide sequence ID" value="XM_004490937.3"/>
</dbReference>
<dbReference type="FunFam" id="2.60.40.150:FF:000060">
    <property type="entry name" value="Phosphoinositide phospholipase C"/>
    <property type="match status" value="1"/>
</dbReference>
<dbReference type="InterPro" id="IPR017946">
    <property type="entry name" value="PLC-like_Pdiesterase_TIM-brl"/>
</dbReference>
<feature type="domain" description="C2" evidence="13">
    <location>
        <begin position="441"/>
        <end position="570"/>
    </location>
</feature>
<dbReference type="GO" id="GO:0004435">
    <property type="term" value="F:phosphatidylinositol-4,5-bisphosphate phospholipase C activity"/>
    <property type="evidence" value="ECO:0007669"/>
    <property type="project" value="UniProtKB-EC"/>
</dbReference>
<feature type="compositionally biased region" description="Basic and acidic residues" evidence="12">
    <location>
        <begin position="251"/>
        <end position="268"/>
    </location>
</feature>
<gene>
    <name evidence="16" type="primary">LOC101504660</name>
</gene>
<evidence type="ECO:0000256" key="1">
    <source>
        <dbReference type="ARBA" id="ARBA00001195"/>
    </source>
</evidence>
<dbReference type="PANTHER" id="PTHR10336">
    <property type="entry name" value="PHOSPHOINOSITIDE-SPECIFIC PHOSPHOLIPASE C FAMILY PROTEIN"/>
    <property type="match status" value="1"/>
</dbReference>
<keyword evidence="8 11" id="KW-0443">Lipid metabolism</keyword>
<evidence type="ECO:0000256" key="5">
    <source>
        <dbReference type="ARBA" id="ARBA00022475"/>
    </source>
</evidence>
<feature type="region of interest" description="Disordered" evidence="12">
    <location>
        <begin position="251"/>
        <end position="317"/>
    </location>
</feature>
<evidence type="ECO:0000259" key="13">
    <source>
        <dbReference type="PROSITE" id="PS50004"/>
    </source>
</evidence>
<dbReference type="PROSITE" id="PS50008">
    <property type="entry name" value="PIPLC_Y_DOMAIN"/>
    <property type="match status" value="1"/>
</dbReference>
<dbReference type="InterPro" id="IPR015359">
    <property type="entry name" value="PLC_EF-hand-like"/>
</dbReference>
<evidence type="ECO:0000313" key="15">
    <source>
        <dbReference type="Proteomes" id="UP000087171"/>
    </source>
</evidence>
<reference evidence="15" key="1">
    <citation type="journal article" date="2013" name="Nat. Biotechnol.">
        <title>Draft genome sequence of chickpea (Cicer arietinum) provides a resource for trait improvement.</title>
        <authorList>
            <person name="Varshney R.K."/>
            <person name="Song C."/>
            <person name="Saxena R.K."/>
            <person name="Azam S."/>
            <person name="Yu S."/>
            <person name="Sharpe A.G."/>
            <person name="Cannon S."/>
            <person name="Baek J."/>
            <person name="Rosen B.D."/>
            <person name="Tar'an B."/>
            <person name="Millan T."/>
            <person name="Zhang X."/>
            <person name="Ramsay L.D."/>
            <person name="Iwata A."/>
            <person name="Wang Y."/>
            <person name="Nelson W."/>
            <person name="Farmer A.D."/>
            <person name="Gaur P.M."/>
            <person name="Soderlund C."/>
            <person name="Penmetsa R.V."/>
            <person name="Xu C."/>
            <person name="Bharti A.K."/>
            <person name="He W."/>
            <person name="Winter P."/>
            <person name="Zhao S."/>
            <person name="Hane J.K."/>
            <person name="Carrasquilla-Garcia N."/>
            <person name="Condie J.A."/>
            <person name="Upadhyaya H.D."/>
            <person name="Luo M.C."/>
            <person name="Thudi M."/>
            <person name="Gowda C.L."/>
            <person name="Singh N.P."/>
            <person name="Lichtenzveig J."/>
            <person name="Gali K.K."/>
            <person name="Rubio J."/>
            <person name="Nadarajan N."/>
            <person name="Dolezel J."/>
            <person name="Bansal K.C."/>
            <person name="Xu X."/>
            <person name="Edwards D."/>
            <person name="Zhang G."/>
            <person name="Kahl G."/>
            <person name="Gil J."/>
            <person name="Singh K.B."/>
            <person name="Datta S.K."/>
            <person name="Jackson S.A."/>
            <person name="Wang J."/>
            <person name="Cook D.R."/>
        </authorList>
    </citation>
    <scope>NUCLEOTIDE SEQUENCE [LARGE SCALE GENOMIC DNA]</scope>
    <source>
        <strain evidence="15">cv. CDC Frontier</strain>
    </source>
</reference>
<dbReference type="InterPro" id="IPR001711">
    <property type="entry name" value="PLipase_C_Pinositol-sp_Y"/>
</dbReference>
<dbReference type="Proteomes" id="UP000087171">
    <property type="component" value="Chromosome Ca2"/>
</dbReference>
<dbReference type="Pfam" id="PF00168">
    <property type="entry name" value="C2"/>
    <property type="match status" value="1"/>
</dbReference>
<dbReference type="PRINTS" id="PR00390">
    <property type="entry name" value="PHPHLIPASEC"/>
</dbReference>
<dbReference type="PROSITE" id="PS50007">
    <property type="entry name" value="PIPLC_X_DOMAIN"/>
    <property type="match status" value="1"/>
</dbReference>
<evidence type="ECO:0000256" key="12">
    <source>
        <dbReference type="SAM" id="MobiDB-lite"/>
    </source>
</evidence>
<dbReference type="Gene3D" id="2.60.40.150">
    <property type="entry name" value="C2 domain"/>
    <property type="match status" value="1"/>
</dbReference>
<evidence type="ECO:0000256" key="8">
    <source>
        <dbReference type="ARBA" id="ARBA00023098"/>
    </source>
</evidence>
<name>A0A1S2XNE9_CICAR</name>
<proteinExistence type="predicted"/>
<dbReference type="Gene3D" id="1.10.238.10">
    <property type="entry name" value="EF-hand"/>
    <property type="match status" value="1"/>
</dbReference>
<dbReference type="SMART" id="SM00149">
    <property type="entry name" value="PLCYc"/>
    <property type="match status" value="1"/>
</dbReference>
<organism evidence="15 16">
    <name type="scientific">Cicer arietinum</name>
    <name type="common">Chickpea</name>
    <name type="synonym">Garbanzo</name>
    <dbReference type="NCBI Taxonomy" id="3827"/>
    <lineage>
        <taxon>Eukaryota</taxon>
        <taxon>Viridiplantae</taxon>
        <taxon>Streptophyta</taxon>
        <taxon>Embryophyta</taxon>
        <taxon>Tracheophyta</taxon>
        <taxon>Spermatophyta</taxon>
        <taxon>Magnoliopsida</taxon>
        <taxon>eudicotyledons</taxon>
        <taxon>Gunneridae</taxon>
        <taxon>Pentapetalae</taxon>
        <taxon>rosids</taxon>
        <taxon>fabids</taxon>
        <taxon>Fabales</taxon>
        <taxon>Fabaceae</taxon>
        <taxon>Papilionoideae</taxon>
        <taxon>50 kb inversion clade</taxon>
        <taxon>NPAAA clade</taxon>
        <taxon>Hologalegina</taxon>
        <taxon>IRL clade</taxon>
        <taxon>Cicereae</taxon>
        <taxon>Cicer</taxon>
    </lineage>
</organism>
<evidence type="ECO:0000256" key="11">
    <source>
        <dbReference type="RuleBase" id="RU361133"/>
    </source>
</evidence>
<dbReference type="OrthoDB" id="269822at2759"/>
<dbReference type="InterPro" id="IPR035892">
    <property type="entry name" value="C2_domain_sf"/>
</dbReference>
<evidence type="ECO:0000256" key="7">
    <source>
        <dbReference type="ARBA" id="ARBA00022963"/>
    </source>
</evidence>
<dbReference type="InterPro" id="IPR000909">
    <property type="entry name" value="PLipase_C_PInositol-sp_X_dom"/>
</dbReference>
<dbReference type="KEGG" id="cam:101504660"/>
<keyword evidence="7 11" id="KW-0442">Lipid degradation</keyword>
<dbReference type="GO" id="GO:0016042">
    <property type="term" value="P:lipid catabolic process"/>
    <property type="evidence" value="ECO:0007669"/>
    <property type="project" value="UniProtKB-KW"/>
</dbReference>
<keyword evidence="10" id="KW-0807">Transducer</keyword>
<evidence type="ECO:0000256" key="4">
    <source>
        <dbReference type="ARBA" id="ARBA00012368"/>
    </source>
</evidence>
<dbReference type="SUPFAM" id="SSF49562">
    <property type="entry name" value="C2 domain (Calcium/lipid-binding domain, CaLB)"/>
    <property type="match status" value="1"/>
</dbReference>
<keyword evidence="6 11" id="KW-0378">Hydrolase</keyword>
<evidence type="ECO:0000256" key="2">
    <source>
        <dbReference type="ARBA" id="ARBA00001913"/>
    </source>
</evidence>
<evidence type="ECO:0000256" key="3">
    <source>
        <dbReference type="ARBA" id="ARBA00004202"/>
    </source>
</evidence>
<keyword evidence="9" id="KW-0472">Membrane</keyword>
<comment type="catalytic activity">
    <reaction evidence="1 11">
        <text>a 1,2-diacyl-sn-glycero-3-phospho-(1D-myo-inositol-4,5-bisphosphate) + H2O = 1D-myo-inositol 1,4,5-trisphosphate + a 1,2-diacyl-sn-glycerol + H(+)</text>
        <dbReference type="Rhea" id="RHEA:33179"/>
        <dbReference type="ChEBI" id="CHEBI:15377"/>
        <dbReference type="ChEBI" id="CHEBI:15378"/>
        <dbReference type="ChEBI" id="CHEBI:17815"/>
        <dbReference type="ChEBI" id="CHEBI:58456"/>
        <dbReference type="ChEBI" id="CHEBI:203600"/>
        <dbReference type="EC" id="3.1.4.11"/>
    </reaction>
</comment>
<evidence type="ECO:0000256" key="10">
    <source>
        <dbReference type="ARBA" id="ARBA00023224"/>
    </source>
</evidence>
<dbReference type="PaxDb" id="3827-XP_004490994.1"/>
<dbReference type="CDD" id="cd00275">
    <property type="entry name" value="C2_PLC_like"/>
    <property type="match status" value="1"/>
</dbReference>
<accession>A0A1S2XNE9</accession>
<dbReference type="PROSITE" id="PS50004">
    <property type="entry name" value="C2"/>
    <property type="match status" value="1"/>
</dbReference>
<dbReference type="GeneID" id="101504660"/>
<evidence type="ECO:0000256" key="6">
    <source>
        <dbReference type="ARBA" id="ARBA00022801"/>
    </source>
</evidence>
<sequence>MSKQTYSVCLCYRRRFKLALSEAPQEIKTLFDQYSENELMTASNLKRFLIEVQREEKATEEDAQAIIDSFKHFHRRGFGLNLETFFKFLFGDSNFPLLPSTGVHHDMTLPLSHYFIYTGHNSYLTGNQLSSVCSDIPIVNALKRGVRVIELDIWPNASKDDVDVLHGRTLTTPVELIRCLRSIREHAFVASEYPVIITLEDHLTPDLQAKVAEMVTQTFGEILFSPDSESMKEFPSPESLKKRIIISTKPPKEYLETKEKEKGDDSHQGKSSGDDEAWGKDIPSFKSGSISDYKGSNLDKEDLNDEEDIYESDKSHHNEAPEYKRLITIHAGKSKGGIDAWLKVDPDKARRISLSEQQLEKATITHGKEIVRFTQRNILRVFPKGTRIDSSNYNPLIGWSHGAQMVAFNMQGYGRSLWLMQGMFRANGGCGYVKKPDFLLETGPDNEVFDPKSKLPVKTTLKVTVYMGEGWYYDFKHTHFDQYSPPDFYARVGIAGVPNDSIMRKTKAIEDNWLPTWNEVFEFPLTVPELALLRIEVHEYDMSEKDDFGGQTCLPVSELRSGIRSVSLHSQKGEKYNSVKLLMRFEFH</sequence>
<dbReference type="SMART" id="SM00239">
    <property type="entry name" value="C2"/>
    <property type="match status" value="1"/>
</dbReference>
<feature type="domain" description="PI-PLC Y-box" evidence="14">
    <location>
        <begin position="353"/>
        <end position="439"/>
    </location>
</feature>
<dbReference type="Pfam" id="PF00388">
    <property type="entry name" value="PI-PLC-X"/>
    <property type="match status" value="1"/>
</dbReference>
<comment type="cofactor">
    <cofactor evidence="2">
        <name>Ca(2+)</name>
        <dbReference type="ChEBI" id="CHEBI:29108"/>
    </cofactor>
</comment>
<dbReference type="GO" id="GO:0005886">
    <property type="term" value="C:plasma membrane"/>
    <property type="evidence" value="ECO:0007669"/>
    <property type="project" value="UniProtKB-SubCell"/>
</dbReference>